<organism evidence="3 4">
    <name type="scientific">Vibrio fortis</name>
    <dbReference type="NCBI Taxonomy" id="212667"/>
    <lineage>
        <taxon>Bacteria</taxon>
        <taxon>Pseudomonadati</taxon>
        <taxon>Pseudomonadota</taxon>
        <taxon>Gammaproteobacteria</taxon>
        <taxon>Vibrionales</taxon>
        <taxon>Vibrionaceae</taxon>
        <taxon>Vibrio</taxon>
    </lineage>
</organism>
<dbReference type="PIRSF" id="PIRSF026426">
    <property type="entry name" value="DUF1499"/>
    <property type="match status" value="1"/>
</dbReference>
<protein>
    <recommendedName>
        <fullName evidence="5">DUF1499 domain-containing protein</fullName>
    </recommendedName>
</protein>
<evidence type="ECO:0000256" key="2">
    <source>
        <dbReference type="SAM" id="SignalP"/>
    </source>
</evidence>
<dbReference type="STRING" id="212667.VFDL14_09335"/>
<accession>A0A066UIF9</accession>
<feature type="chain" id="PRO_5001632171" description="DUF1499 domain-containing protein" evidence="2">
    <location>
        <begin position="21"/>
        <end position="142"/>
    </location>
</feature>
<dbReference type="PROSITE" id="PS51257">
    <property type="entry name" value="PROKAR_LIPOPROTEIN"/>
    <property type="match status" value="1"/>
</dbReference>
<keyword evidence="4" id="KW-1185">Reference proteome</keyword>
<reference evidence="3 4" key="1">
    <citation type="submission" date="2014-02" db="EMBL/GenBank/DDBJ databases">
        <title>Vibrio fortis Dalian14 Genome Sequencing.</title>
        <authorList>
            <person name="Wang Y."/>
            <person name="Song L."/>
            <person name="Liu G."/>
            <person name="Ding J."/>
        </authorList>
    </citation>
    <scope>NUCLEOTIDE SEQUENCE [LARGE SCALE GENOMIC DNA]</scope>
    <source>
        <strain evidence="3 4">Dalian14</strain>
    </source>
</reference>
<dbReference type="RefSeq" id="WP_032553135.1">
    <property type="nucleotide sequence ID" value="NZ_JBEEAX010000002.1"/>
</dbReference>
<dbReference type="InterPro" id="IPR010865">
    <property type="entry name" value="DUF1499"/>
</dbReference>
<evidence type="ECO:0000313" key="4">
    <source>
        <dbReference type="Proteomes" id="UP000027219"/>
    </source>
</evidence>
<gene>
    <name evidence="3" type="ORF">VFDL14_09335</name>
</gene>
<feature type="region of interest" description="Disordered" evidence="1">
    <location>
        <begin position="22"/>
        <end position="43"/>
    </location>
</feature>
<dbReference type="Pfam" id="PF07386">
    <property type="entry name" value="DUF1499"/>
    <property type="match status" value="1"/>
</dbReference>
<feature type="compositionally biased region" description="Basic and acidic residues" evidence="1">
    <location>
        <begin position="24"/>
        <end position="33"/>
    </location>
</feature>
<feature type="signal peptide" evidence="2">
    <location>
        <begin position="1"/>
        <end position="20"/>
    </location>
</feature>
<dbReference type="EMBL" id="JFFR01000028">
    <property type="protein sequence ID" value="KDN26860.1"/>
    <property type="molecule type" value="Genomic_DNA"/>
</dbReference>
<keyword evidence="2" id="KW-0732">Signal</keyword>
<comment type="caution">
    <text evidence="3">The sequence shown here is derived from an EMBL/GenBank/DDBJ whole genome shotgun (WGS) entry which is preliminary data.</text>
</comment>
<proteinExistence type="predicted"/>
<sequence>MKKVVLLSTLLIGLAGCSQGNQTMEDRTKKPCGDKPNCVSTQDTREQHNIAPFTLADGVSLSQIEAVILQQPRTKTAVKNDDYLRVEFTSKIMRFVDDLELKVEGNNLLVRSESRTGHSDFGVNRKRVDTLRAELTKAGLIE</sequence>
<dbReference type="Proteomes" id="UP000027219">
    <property type="component" value="Unassembled WGS sequence"/>
</dbReference>
<evidence type="ECO:0000256" key="1">
    <source>
        <dbReference type="SAM" id="MobiDB-lite"/>
    </source>
</evidence>
<dbReference type="AlphaFoldDB" id="A0A066UIF9"/>
<name>A0A066UIF9_9VIBR</name>
<evidence type="ECO:0000313" key="3">
    <source>
        <dbReference type="EMBL" id="KDN26860.1"/>
    </source>
</evidence>
<dbReference type="PANTHER" id="PTHR34801:SF6">
    <property type="entry name" value="SLL1620 PROTEIN"/>
    <property type="match status" value="1"/>
</dbReference>
<evidence type="ECO:0008006" key="5">
    <source>
        <dbReference type="Google" id="ProtNLM"/>
    </source>
</evidence>
<dbReference type="OrthoDB" id="9793534at2"/>
<dbReference type="PANTHER" id="PTHR34801">
    <property type="entry name" value="EXPRESSED PROTEIN"/>
    <property type="match status" value="1"/>
</dbReference>